<accession>A0AA38LRL7</accession>
<feature type="compositionally biased region" description="Polar residues" evidence="1">
    <location>
        <begin position="41"/>
        <end position="50"/>
    </location>
</feature>
<feature type="compositionally biased region" description="Basic and acidic residues" evidence="1">
    <location>
        <begin position="273"/>
        <end position="294"/>
    </location>
</feature>
<gene>
    <name evidence="2" type="ORF">MKK02DRAFT_38058</name>
</gene>
<feature type="compositionally biased region" description="Acidic residues" evidence="1">
    <location>
        <begin position="355"/>
        <end position="377"/>
    </location>
</feature>
<dbReference type="GeneID" id="77729111"/>
<evidence type="ECO:0000313" key="3">
    <source>
        <dbReference type="Proteomes" id="UP001164286"/>
    </source>
</evidence>
<comment type="caution">
    <text evidence="2">The sequence shown here is derived from an EMBL/GenBank/DDBJ whole genome shotgun (WGS) entry which is preliminary data.</text>
</comment>
<feature type="compositionally biased region" description="Polar residues" evidence="1">
    <location>
        <begin position="327"/>
        <end position="339"/>
    </location>
</feature>
<feature type="region of interest" description="Disordered" evidence="1">
    <location>
        <begin position="158"/>
        <end position="205"/>
    </location>
</feature>
<feature type="compositionally biased region" description="Basic and acidic residues" evidence="1">
    <location>
        <begin position="224"/>
        <end position="236"/>
    </location>
</feature>
<feature type="region of interest" description="Disordered" evidence="1">
    <location>
        <begin position="224"/>
        <end position="396"/>
    </location>
</feature>
<reference evidence="2" key="1">
    <citation type="journal article" date="2022" name="G3 (Bethesda)">
        <title>High quality genome of the basidiomycete yeast Dioszegia hungarica PDD-24b-2 isolated from cloud water.</title>
        <authorList>
            <person name="Jarrige D."/>
            <person name="Haridas S."/>
            <person name="Bleykasten-Grosshans C."/>
            <person name="Joly M."/>
            <person name="Nadalig T."/>
            <person name="Sancelme M."/>
            <person name="Vuilleumier S."/>
            <person name="Grigoriev I.V."/>
            <person name="Amato P."/>
            <person name="Bringel F."/>
        </authorList>
    </citation>
    <scope>NUCLEOTIDE SEQUENCE</scope>
    <source>
        <strain evidence="2">PDD-24b-2</strain>
    </source>
</reference>
<dbReference type="EMBL" id="JAKWFO010000007">
    <property type="protein sequence ID" value="KAI9634527.1"/>
    <property type="molecule type" value="Genomic_DNA"/>
</dbReference>
<sequence>MSSTAGTPPSPMVHLPPLSPEQPKTGILINPDEPARRPSLTIPTSPVQPSAPSPGAARIRFAPLPDPRPRSLSTGRNIGWTSSVDDDGNETRHMEVRNIPQSSLSYDTDEAISDGEDDDRRMRGRSWSRGMESSWKISKKILTVGMWDDKEEKTYEGGMPLKKSVSTGGMIGRQSMQGLPIPASTSHRRMSSLDPATSPLATSPTPVKVKLMNGRVYGARRASELAELQKKQREAAEPEFVEWGNGGQGAVAAVKSSGRGLLGDDDDGSGMEWVKRRREERQRREAEKKQEAPKLLHTNSSPEAESTLTPALSQSPLPPTPIIQISEPVSPTATATGQSEAIDIQPKAPQAGGDVFEDESEEEDDGDFSDDDEEEEEAARTTSSAAGIEIMSRHHH</sequence>
<dbReference type="RefSeq" id="XP_052944304.1">
    <property type="nucleotide sequence ID" value="XM_053089906.1"/>
</dbReference>
<protein>
    <submittedName>
        <fullName evidence="2">Uncharacterized protein</fullName>
    </submittedName>
</protein>
<dbReference type="Proteomes" id="UP001164286">
    <property type="component" value="Unassembled WGS sequence"/>
</dbReference>
<feature type="compositionally biased region" description="Polar residues" evidence="1">
    <location>
        <begin position="71"/>
        <end position="83"/>
    </location>
</feature>
<feature type="compositionally biased region" description="Low complexity" evidence="1">
    <location>
        <begin position="195"/>
        <end position="205"/>
    </location>
</feature>
<name>A0AA38LRL7_9TREE</name>
<evidence type="ECO:0000256" key="1">
    <source>
        <dbReference type="SAM" id="MobiDB-lite"/>
    </source>
</evidence>
<dbReference type="AlphaFoldDB" id="A0AA38LRL7"/>
<evidence type="ECO:0000313" key="2">
    <source>
        <dbReference type="EMBL" id="KAI9634527.1"/>
    </source>
</evidence>
<feature type="compositionally biased region" description="Polar residues" evidence="1">
    <location>
        <begin position="297"/>
        <end position="315"/>
    </location>
</feature>
<feature type="region of interest" description="Disordered" evidence="1">
    <location>
        <begin position="1"/>
        <end position="130"/>
    </location>
</feature>
<keyword evidence="3" id="KW-1185">Reference proteome</keyword>
<feature type="compositionally biased region" description="Acidic residues" evidence="1">
    <location>
        <begin position="107"/>
        <end position="117"/>
    </location>
</feature>
<proteinExistence type="predicted"/>
<organism evidence="2 3">
    <name type="scientific">Dioszegia hungarica</name>
    <dbReference type="NCBI Taxonomy" id="4972"/>
    <lineage>
        <taxon>Eukaryota</taxon>
        <taxon>Fungi</taxon>
        <taxon>Dikarya</taxon>
        <taxon>Basidiomycota</taxon>
        <taxon>Agaricomycotina</taxon>
        <taxon>Tremellomycetes</taxon>
        <taxon>Tremellales</taxon>
        <taxon>Bulleribasidiaceae</taxon>
        <taxon>Dioszegia</taxon>
    </lineage>
</organism>